<name>D5SQD4_PLAL2</name>
<accession>D5SQD4</accession>
<sequence precursor="true">MTSESLLRMIIFLNVGSVLAEACFADPPAPAVVPAGEDSVAAFIKIDILARQTCTGLGACQGAALHDHGSGRLPRNE</sequence>
<dbReference type="KEGG" id="plm:Plim_0538"/>
<dbReference type="HOGENOM" id="CLU_2635007_0_0_0"/>
<dbReference type="AlphaFoldDB" id="D5SQD4"/>
<reference evidence="2 3" key="1">
    <citation type="journal article" date="2010" name="Stand. Genomic Sci.">
        <title>Complete genome sequence of Planctomyces limnophilus type strain (Mu 290).</title>
        <authorList>
            <person name="Labutti K."/>
            <person name="Sikorski J."/>
            <person name="Schneider S."/>
            <person name="Nolan M."/>
            <person name="Lucas S."/>
            <person name="Glavina Del Rio T."/>
            <person name="Tice H."/>
            <person name="Cheng J.F."/>
            <person name="Goodwin L."/>
            <person name="Pitluck S."/>
            <person name="Liolios K."/>
            <person name="Ivanova N."/>
            <person name="Mavromatis K."/>
            <person name="Mikhailova N."/>
            <person name="Pati A."/>
            <person name="Chen A."/>
            <person name="Palaniappan K."/>
            <person name="Land M."/>
            <person name="Hauser L."/>
            <person name="Chang Y.J."/>
            <person name="Jeffries C.D."/>
            <person name="Tindall B.J."/>
            <person name="Rohde M."/>
            <person name="Goker M."/>
            <person name="Woyke T."/>
            <person name="Bristow J."/>
            <person name="Eisen J.A."/>
            <person name="Markowitz V."/>
            <person name="Hugenholtz P."/>
            <person name="Kyrpides N.C."/>
            <person name="Klenk H.P."/>
            <person name="Lapidus A."/>
        </authorList>
    </citation>
    <scope>NUCLEOTIDE SEQUENCE [LARGE SCALE GENOMIC DNA]</scope>
    <source>
        <strain evidence="3">ATCC 43296 / DSM 3776 / IFAM 1008 / 290</strain>
    </source>
</reference>
<keyword evidence="3" id="KW-1185">Reference proteome</keyword>
<organism evidence="2 3">
    <name type="scientific">Planctopirus limnophila (strain ATCC 43296 / DSM 3776 / IFAM 1008 / Mu 290)</name>
    <name type="common">Planctomyces limnophilus</name>
    <dbReference type="NCBI Taxonomy" id="521674"/>
    <lineage>
        <taxon>Bacteria</taxon>
        <taxon>Pseudomonadati</taxon>
        <taxon>Planctomycetota</taxon>
        <taxon>Planctomycetia</taxon>
        <taxon>Planctomycetales</taxon>
        <taxon>Planctomycetaceae</taxon>
        <taxon>Planctopirus</taxon>
    </lineage>
</organism>
<dbReference type="EMBL" id="CP001744">
    <property type="protein sequence ID" value="ADG66386.1"/>
    <property type="molecule type" value="Genomic_DNA"/>
</dbReference>
<protein>
    <submittedName>
        <fullName evidence="2">Uncharacterized protein</fullName>
    </submittedName>
</protein>
<feature type="chain" id="PRO_5003076459" evidence="1">
    <location>
        <begin position="21"/>
        <end position="77"/>
    </location>
</feature>
<evidence type="ECO:0000313" key="2">
    <source>
        <dbReference type="EMBL" id="ADG66386.1"/>
    </source>
</evidence>
<dbReference type="Proteomes" id="UP000002220">
    <property type="component" value="Chromosome"/>
</dbReference>
<proteinExistence type="predicted"/>
<evidence type="ECO:0000313" key="3">
    <source>
        <dbReference type="Proteomes" id="UP000002220"/>
    </source>
</evidence>
<dbReference type="STRING" id="521674.Plim_0538"/>
<keyword evidence="1" id="KW-0732">Signal</keyword>
<evidence type="ECO:0000256" key="1">
    <source>
        <dbReference type="SAM" id="SignalP"/>
    </source>
</evidence>
<gene>
    <name evidence="2" type="ordered locus">Plim_0538</name>
</gene>
<feature type="signal peptide" evidence="1">
    <location>
        <begin position="1"/>
        <end position="20"/>
    </location>
</feature>